<keyword evidence="3" id="KW-1185">Reference proteome</keyword>
<protein>
    <submittedName>
        <fullName evidence="2">Uncharacterized protein</fullName>
    </submittedName>
</protein>
<sequence>MRASNAISGEGREAQALDRWSHHKKKARPQPQSPRVFASPVLEASKGGRAKSPPPPGRALTGKEFLAIIGHTMVPLPSPMGGRAMFGLTRLPGGAPKKA</sequence>
<feature type="region of interest" description="Disordered" evidence="1">
    <location>
        <begin position="1"/>
        <end position="59"/>
    </location>
</feature>
<name>A0A9P4X5Q0_9HYPO</name>
<evidence type="ECO:0000313" key="3">
    <source>
        <dbReference type="Proteomes" id="UP000801864"/>
    </source>
</evidence>
<evidence type="ECO:0000313" key="2">
    <source>
        <dbReference type="EMBL" id="KAF3062665.1"/>
    </source>
</evidence>
<dbReference type="Proteomes" id="UP000801864">
    <property type="component" value="Unassembled WGS sequence"/>
</dbReference>
<feature type="compositionally biased region" description="Basic and acidic residues" evidence="1">
    <location>
        <begin position="10"/>
        <end position="20"/>
    </location>
</feature>
<comment type="caution">
    <text evidence="2">The sequence shown here is derived from an EMBL/GenBank/DDBJ whole genome shotgun (WGS) entry which is preliminary data.</text>
</comment>
<reference evidence="2 3" key="1">
    <citation type="submission" date="2018-06" db="EMBL/GenBank/DDBJ databases">
        <title>Genome analysis of cellulolytic fungus Trichoderma lentiforme CFAM-422.</title>
        <authorList>
            <person name="Steindorff A.S."/>
            <person name="Formighieri E.F."/>
            <person name="Midorikawa G.E.O."/>
            <person name="Tamietti M.S."/>
            <person name="Ramos E.Z."/>
            <person name="Silva A.S."/>
            <person name="Bon E.P.S."/>
            <person name="Mendes T.D."/>
            <person name="Damaso M.C.T."/>
            <person name="Favaro L.C.L."/>
        </authorList>
    </citation>
    <scope>NUCLEOTIDE SEQUENCE [LARGE SCALE GENOMIC DNA]</scope>
    <source>
        <strain evidence="2 3">CFAM-422</strain>
    </source>
</reference>
<evidence type="ECO:0000256" key="1">
    <source>
        <dbReference type="SAM" id="MobiDB-lite"/>
    </source>
</evidence>
<gene>
    <name evidence="2" type="ORF">CFAM422_010610</name>
</gene>
<accession>A0A9P4X5Q0</accession>
<dbReference type="EMBL" id="QLNT01000021">
    <property type="protein sequence ID" value="KAF3062665.1"/>
    <property type="molecule type" value="Genomic_DNA"/>
</dbReference>
<dbReference type="AlphaFoldDB" id="A0A9P4X5Q0"/>
<proteinExistence type="predicted"/>
<organism evidence="2 3">
    <name type="scientific">Trichoderma lentiforme</name>
    <dbReference type="NCBI Taxonomy" id="1567552"/>
    <lineage>
        <taxon>Eukaryota</taxon>
        <taxon>Fungi</taxon>
        <taxon>Dikarya</taxon>
        <taxon>Ascomycota</taxon>
        <taxon>Pezizomycotina</taxon>
        <taxon>Sordariomycetes</taxon>
        <taxon>Hypocreomycetidae</taxon>
        <taxon>Hypocreales</taxon>
        <taxon>Hypocreaceae</taxon>
        <taxon>Trichoderma</taxon>
    </lineage>
</organism>